<evidence type="ECO:0000259" key="4">
    <source>
        <dbReference type="SMART" id="SM00347"/>
    </source>
</evidence>
<dbReference type="InterPro" id="IPR036388">
    <property type="entry name" value="WH-like_DNA-bd_sf"/>
</dbReference>
<dbReference type="EMBL" id="AP018930">
    <property type="protein sequence ID" value="BBG26274.1"/>
    <property type="molecule type" value="Genomic_DNA"/>
</dbReference>
<dbReference type="InterPro" id="IPR011991">
    <property type="entry name" value="ArsR-like_HTH"/>
</dbReference>
<organism evidence="7 9">
    <name type="scientific">Sulfuracidifex tepidarius</name>
    <dbReference type="NCBI Taxonomy" id="1294262"/>
    <lineage>
        <taxon>Archaea</taxon>
        <taxon>Thermoproteota</taxon>
        <taxon>Thermoprotei</taxon>
        <taxon>Sulfolobales</taxon>
        <taxon>Sulfolobaceae</taxon>
        <taxon>Sulfuracidifex</taxon>
    </lineage>
</organism>
<accession>A0A510DTY0</accession>
<sequence>MAEKIKFPDGREVDIHEFIAFMYGLSKSDVELLHMLMTEGKMTTDDIASKLNVTKASISKSLNSLIDKGLVEREKVQSEDKRKGRPNFMYWVDRERLYNRLDVDLEKLLTTLKNSIQKTMTVAI</sequence>
<keyword evidence="1" id="KW-0805">Transcription regulation</keyword>
<feature type="domain" description="HTH arsR-type" evidence="5">
    <location>
        <begin position="20"/>
        <end position="114"/>
    </location>
</feature>
<evidence type="ECO:0000256" key="1">
    <source>
        <dbReference type="ARBA" id="ARBA00023015"/>
    </source>
</evidence>
<accession>A0A510E1A4</accession>
<evidence type="ECO:0000313" key="6">
    <source>
        <dbReference type="EMBL" id="BBG23520.1"/>
    </source>
</evidence>
<dbReference type="InterPro" id="IPR002831">
    <property type="entry name" value="Tscrpt_reg_TrmB_N"/>
</dbReference>
<evidence type="ECO:0000256" key="3">
    <source>
        <dbReference type="ARBA" id="ARBA00023163"/>
    </source>
</evidence>
<dbReference type="GO" id="GO:0003677">
    <property type="term" value="F:DNA binding"/>
    <property type="evidence" value="ECO:0007669"/>
    <property type="project" value="UniProtKB-KW"/>
</dbReference>
<dbReference type="InterPro" id="IPR001845">
    <property type="entry name" value="HTH_ArsR_DNA-bd_dom"/>
</dbReference>
<feature type="domain" description="HTH marR-type" evidence="4">
    <location>
        <begin position="18"/>
        <end position="114"/>
    </location>
</feature>
<dbReference type="Pfam" id="PF01978">
    <property type="entry name" value="TrmB"/>
    <property type="match status" value="1"/>
</dbReference>
<dbReference type="EMBL" id="AP018929">
    <property type="protein sequence ID" value="BBG23520.1"/>
    <property type="molecule type" value="Genomic_DNA"/>
</dbReference>
<reference evidence="9" key="1">
    <citation type="submission" date="2018-09" db="EMBL/GenBank/DDBJ databases">
        <title>Complete Genome Sequencing of Sulfolobus sp. JCM 16834.</title>
        <authorList>
            <person name="Kato S."/>
            <person name="Itoh T."/>
            <person name="Ohkuma M."/>
        </authorList>
    </citation>
    <scope>NUCLEOTIDE SEQUENCE [LARGE SCALE GENOMIC DNA]</scope>
    <source>
        <strain evidence="9">IC-007</strain>
    </source>
</reference>
<dbReference type="InterPro" id="IPR036390">
    <property type="entry name" value="WH_DNA-bd_sf"/>
</dbReference>
<dbReference type="KEGG" id="step:IC006_0804"/>
<dbReference type="Proteomes" id="UP000322983">
    <property type="component" value="Chromosome"/>
</dbReference>
<keyword evidence="2" id="KW-0238">DNA-binding</keyword>
<dbReference type="PANTHER" id="PTHR38465:SF1">
    <property type="entry name" value="HTH-TYPE TRANSCRIPTIONAL REGULATOR MJ1563-RELATED"/>
    <property type="match status" value="1"/>
</dbReference>
<evidence type="ECO:0000256" key="2">
    <source>
        <dbReference type="ARBA" id="ARBA00023125"/>
    </source>
</evidence>
<keyword evidence="3" id="KW-0804">Transcription</keyword>
<dbReference type="GO" id="GO:0003700">
    <property type="term" value="F:DNA-binding transcription factor activity"/>
    <property type="evidence" value="ECO:0007669"/>
    <property type="project" value="InterPro"/>
</dbReference>
<dbReference type="SMART" id="SM00418">
    <property type="entry name" value="HTH_ARSR"/>
    <property type="match status" value="1"/>
</dbReference>
<dbReference type="STRING" id="1294262.GCA_001316085_01627"/>
<evidence type="ECO:0000313" key="7">
    <source>
        <dbReference type="EMBL" id="BBG26274.1"/>
    </source>
</evidence>
<evidence type="ECO:0000313" key="9">
    <source>
        <dbReference type="Proteomes" id="UP000325030"/>
    </source>
</evidence>
<dbReference type="Gene3D" id="1.10.10.10">
    <property type="entry name" value="Winged helix-like DNA-binding domain superfamily/Winged helix DNA-binding domain"/>
    <property type="match status" value="1"/>
</dbReference>
<name>A0A510E1A4_9CREN</name>
<proteinExistence type="predicted"/>
<dbReference type="PANTHER" id="PTHR38465">
    <property type="entry name" value="HTH-TYPE TRANSCRIPTIONAL REGULATOR MJ1563-RELATED"/>
    <property type="match status" value="1"/>
</dbReference>
<evidence type="ECO:0000313" key="8">
    <source>
        <dbReference type="Proteomes" id="UP000322983"/>
    </source>
</evidence>
<dbReference type="InterPro" id="IPR052362">
    <property type="entry name" value="HTH-GbsR_regulator"/>
</dbReference>
<dbReference type="OrthoDB" id="42111at2157"/>
<gene>
    <name evidence="6" type="ORF">IC006_0804</name>
    <name evidence="7" type="ORF">IC007_0779</name>
</gene>
<dbReference type="Proteomes" id="UP000325030">
    <property type="component" value="Chromosome"/>
</dbReference>
<dbReference type="SUPFAM" id="SSF46785">
    <property type="entry name" value="Winged helix' DNA-binding domain"/>
    <property type="match status" value="1"/>
</dbReference>
<keyword evidence="8" id="KW-1185">Reference proteome</keyword>
<evidence type="ECO:0000259" key="5">
    <source>
        <dbReference type="SMART" id="SM00418"/>
    </source>
</evidence>
<dbReference type="CDD" id="cd00090">
    <property type="entry name" value="HTH_ARSR"/>
    <property type="match status" value="1"/>
</dbReference>
<dbReference type="SMART" id="SM00347">
    <property type="entry name" value="HTH_MARR"/>
    <property type="match status" value="1"/>
</dbReference>
<dbReference type="InterPro" id="IPR000835">
    <property type="entry name" value="HTH_MarR-typ"/>
</dbReference>
<dbReference type="GeneID" id="41717181"/>
<dbReference type="AlphaFoldDB" id="A0A510E1A4"/>
<protein>
    <submittedName>
        <fullName evidence="7">HTH-type transcriptional regulator lrs14</fullName>
    </submittedName>
</protein>
<dbReference type="RefSeq" id="WP_054845909.1">
    <property type="nucleotide sequence ID" value="NZ_AP018929.1"/>
</dbReference>
<reference evidence="7 8" key="2">
    <citation type="journal article" date="2020" name="Int. J. Syst. Evol. Microbiol.">
        <title>Sulfuracidifex tepidarius gen. nov., sp. nov. and transfer of Sulfolobus metallicus Huber and Stetter 1992 to the genus Sulfuracidifex as Sulfuracidifex metallicus comb. nov.</title>
        <authorList>
            <person name="Itoh T."/>
            <person name="Miura T."/>
            <person name="Sakai H.D."/>
            <person name="Kato S."/>
            <person name="Ohkuma M."/>
            <person name="Takashina T."/>
        </authorList>
    </citation>
    <scope>NUCLEOTIDE SEQUENCE</scope>
    <source>
        <strain evidence="6 8">IC-006</strain>
        <strain evidence="7">IC-007</strain>
    </source>
</reference>